<proteinExistence type="predicted"/>
<accession>A0ACC2XXE6</accession>
<sequence length="283" mass="30344">MFARAIRPSVLFASAAATVSAIGYGAATAESRRVWNSQANWDTDKKQYNEDLKTNRHKIAAQYGATPDTPIHNQATSANSMHIDNKKHDGPKSAKSTSSSGSEATDSAAAHLVQDKLAEAEADTTQTAYNEETGEINWDCPCLGGMAHGPCGEDFKAAFSCFVHSTEEPKGVDCIDKFRQMQACFKEHPDVYGEEIADDDESIQPPSPDGGSPLSSTEHTIEPTHSLSRPTPKVPNAEPPQNNPVVGTTYSNTPAKGVVKIQPKEQRGDKNYDKNAPAGNGTV</sequence>
<dbReference type="Proteomes" id="UP001234202">
    <property type="component" value="Unassembled WGS sequence"/>
</dbReference>
<evidence type="ECO:0000313" key="2">
    <source>
        <dbReference type="Proteomes" id="UP001234202"/>
    </source>
</evidence>
<organism evidence="1 2">
    <name type="scientific">Naganishia onofrii</name>
    <dbReference type="NCBI Taxonomy" id="1851511"/>
    <lineage>
        <taxon>Eukaryota</taxon>
        <taxon>Fungi</taxon>
        <taxon>Dikarya</taxon>
        <taxon>Basidiomycota</taxon>
        <taxon>Agaricomycotina</taxon>
        <taxon>Tremellomycetes</taxon>
        <taxon>Filobasidiales</taxon>
        <taxon>Filobasidiaceae</taxon>
        <taxon>Naganishia</taxon>
    </lineage>
</organism>
<keyword evidence="2" id="KW-1185">Reference proteome</keyword>
<comment type="caution">
    <text evidence="1">The sequence shown here is derived from an EMBL/GenBank/DDBJ whole genome shotgun (WGS) entry which is preliminary data.</text>
</comment>
<protein>
    <submittedName>
        <fullName evidence="1">Uncharacterized protein</fullName>
    </submittedName>
</protein>
<name>A0ACC2XXE6_9TREE</name>
<evidence type="ECO:0000313" key="1">
    <source>
        <dbReference type="EMBL" id="KAJ9128146.1"/>
    </source>
</evidence>
<gene>
    <name evidence="1" type="ORF">QFC24_000438</name>
</gene>
<reference evidence="1" key="1">
    <citation type="submission" date="2023-04" db="EMBL/GenBank/DDBJ databases">
        <title>Draft Genome sequencing of Naganishia species isolated from polar environments using Oxford Nanopore Technology.</title>
        <authorList>
            <person name="Leo P."/>
            <person name="Venkateswaran K."/>
        </authorList>
    </citation>
    <scope>NUCLEOTIDE SEQUENCE</scope>
    <source>
        <strain evidence="1">DBVPG 5303</strain>
    </source>
</reference>
<dbReference type="EMBL" id="JASBWV010000001">
    <property type="protein sequence ID" value="KAJ9128146.1"/>
    <property type="molecule type" value="Genomic_DNA"/>
</dbReference>